<dbReference type="GeneID" id="40305303"/>
<evidence type="ECO:0000313" key="3">
    <source>
        <dbReference type="Proteomes" id="UP000224006"/>
    </source>
</evidence>
<proteinExistence type="predicted"/>
<reference evidence="2 3" key="1">
    <citation type="submission" date="2017-09" db="EMBL/GenBank/DDBJ databases">
        <title>Genome sequencing of Besnoitia besnoiti strain Bb-Ger1.</title>
        <authorList>
            <person name="Schares G."/>
            <person name="Venepally P."/>
            <person name="Lorenzi H.A."/>
        </authorList>
    </citation>
    <scope>NUCLEOTIDE SEQUENCE [LARGE SCALE GENOMIC DNA]</scope>
    <source>
        <strain evidence="2 3">Bb-Ger1</strain>
    </source>
</reference>
<feature type="compositionally biased region" description="Low complexity" evidence="1">
    <location>
        <begin position="133"/>
        <end position="144"/>
    </location>
</feature>
<keyword evidence="3" id="KW-1185">Reference proteome</keyword>
<evidence type="ECO:0000313" key="2">
    <source>
        <dbReference type="EMBL" id="PFH37899.1"/>
    </source>
</evidence>
<dbReference type="VEuPathDB" id="ToxoDB:BESB_002400"/>
<feature type="compositionally biased region" description="Basic and acidic residues" evidence="1">
    <location>
        <begin position="372"/>
        <end position="415"/>
    </location>
</feature>
<protein>
    <submittedName>
        <fullName evidence="2">Zinc finger, C3HC4 type (RING finger) domain-containing protein</fullName>
    </submittedName>
</protein>
<feature type="compositionally biased region" description="Low complexity" evidence="1">
    <location>
        <begin position="66"/>
        <end position="86"/>
    </location>
</feature>
<dbReference type="RefSeq" id="XP_029221908.1">
    <property type="nucleotide sequence ID" value="XM_029358995.1"/>
</dbReference>
<comment type="caution">
    <text evidence="2">The sequence shown here is derived from an EMBL/GenBank/DDBJ whole genome shotgun (WGS) entry which is preliminary data.</text>
</comment>
<feature type="compositionally biased region" description="Acidic residues" evidence="1">
    <location>
        <begin position="281"/>
        <end position="296"/>
    </location>
</feature>
<dbReference type="AlphaFoldDB" id="A0A2A9MJ04"/>
<evidence type="ECO:0000256" key="1">
    <source>
        <dbReference type="SAM" id="MobiDB-lite"/>
    </source>
</evidence>
<feature type="region of interest" description="Disordered" evidence="1">
    <location>
        <begin position="66"/>
        <end position="92"/>
    </location>
</feature>
<organism evidence="2 3">
    <name type="scientific">Besnoitia besnoiti</name>
    <name type="common">Apicomplexan protozoan</name>
    <dbReference type="NCBI Taxonomy" id="94643"/>
    <lineage>
        <taxon>Eukaryota</taxon>
        <taxon>Sar</taxon>
        <taxon>Alveolata</taxon>
        <taxon>Apicomplexa</taxon>
        <taxon>Conoidasida</taxon>
        <taxon>Coccidia</taxon>
        <taxon>Eucoccidiorida</taxon>
        <taxon>Eimeriorina</taxon>
        <taxon>Sarcocystidae</taxon>
        <taxon>Besnoitia</taxon>
    </lineage>
</organism>
<dbReference type="KEGG" id="bbes:BESB_002400"/>
<sequence>MEPSLSLACEAVRLLQLHGVSPLLSSPLTQDCLRLPAAAPASARSTRASPPPLCAFYSSFSPDVSSPPFEDDAAPPSRRAGPGAQPLPCGLLSSAPATPLDVPACIRRPDIGASASPFCSRRPRATHPPSPSSPSSSRPSSSSDFSSCPSSSSQACACCEASVESSSLCAAAVFKETDARRASKRRARDSSASFSSGAAATCAYPPSGCRFFFAAHAPSSARVVCCVWARRRADADASRSREGGNEREEKQRERCCCREREAASCEAILTSAVLQAAAPQGEDDDPSRGEAEEDAGEGERTAEDSLRLDGIRAASASCAFTRGSGRDLAGSWEEACGRAPCCATRMEEQRWSVPIARRGEEEVCSVVSGAKTEGRQASEKGEKAAETEAQRLKAYSADELHSTQSTERREKRIGRELFTFSN</sequence>
<feature type="region of interest" description="Disordered" evidence="1">
    <location>
        <begin position="372"/>
        <end position="422"/>
    </location>
</feature>
<feature type="compositionally biased region" description="Basic and acidic residues" evidence="1">
    <location>
        <begin position="297"/>
        <end position="306"/>
    </location>
</feature>
<name>A0A2A9MJ04_BESBE</name>
<feature type="region of interest" description="Disordered" evidence="1">
    <location>
        <begin position="116"/>
        <end position="144"/>
    </location>
</feature>
<dbReference type="EMBL" id="NWUJ01000001">
    <property type="protein sequence ID" value="PFH37899.1"/>
    <property type="molecule type" value="Genomic_DNA"/>
</dbReference>
<feature type="region of interest" description="Disordered" evidence="1">
    <location>
        <begin position="276"/>
        <end position="306"/>
    </location>
</feature>
<dbReference type="Proteomes" id="UP000224006">
    <property type="component" value="Chromosome I"/>
</dbReference>
<accession>A0A2A9MJ04</accession>
<gene>
    <name evidence="2" type="ORF">BESB_002400</name>
</gene>